<evidence type="ECO:0000313" key="3">
    <source>
        <dbReference type="EMBL" id="AWI07723.1"/>
    </source>
</evidence>
<dbReference type="KEGG" id="cdrk:B9W14_06250"/>
<dbReference type="NCBIfam" id="NF007811">
    <property type="entry name" value="PRK10519.1"/>
    <property type="match status" value="1"/>
</dbReference>
<feature type="transmembrane region" description="Helical" evidence="1">
    <location>
        <begin position="71"/>
        <end position="94"/>
    </location>
</feature>
<proteinExistence type="predicted"/>
<keyword evidence="4" id="KW-1185">Reference proteome</keyword>
<dbReference type="InterPro" id="IPR011642">
    <property type="entry name" value="Gate_dom"/>
</dbReference>
<dbReference type="GO" id="GO:0005886">
    <property type="term" value="C:plasma membrane"/>
    <property type="evidence" value="ECO:0007669"/>
    <property type="project" value="TreeGrafter"/>
</dbReference>
<evidence type="ECO:0000313" key="4">
    <source>
        <dbReference type="Proteomes" id="UP000244910"/>
    </source>
</evidence>
<reference evidence="4" key="1">
    <citation type="submission" date="2017-04" db="EMBL/GenBank/DDBJ databases">
        <authorList>
            <person name="Song Y."/>
            <person name="Cho B.-K."/>
        </authorList>
    </citation>
    <scope>NUCLEOTIDE SEQUENCE [LARGE SCALE GENOMIC DNA]</scope>
    <source>
        <strain evidence="4">SL1</strain>
    </source>
</reference>
<gene>
    <name evidence="3" type="ORF">B9W14_06250</name>
</gene>
<organism evidence="3 4">
    <name type="scientific">Clostridium drakei</name>
    <dbReference type="NCBI Taxonomy" id="332101"/>
    <lineage>
        <taxon>Bacteria</taxon>
        <taxon>Bacillati</taxon>
        <taxon>Bacillota</taxon>
        <taxon>Clostridia</taxon>
        <taxon>Eubacteriales</taxon>
        <taxon>Clostridiaceae</taxon>
        <taxon>Clostridium</taxon>
    </lineage>
</organism>
<protein>
    <submittedName>
        <fullName evidence="3">Nucleoside recognition protein</fullName>
    </submittedName>
</protein>
<dbReference type="Proteomes" id="UP000244910">
    <property type="component" value="Chromosome"/>
</dbReference>
<dbReference type="PANTHER" id="PTHR35793">
    <property type="entry name" value="INNER MEMBRANE PROTEIN YJIG"/>
    <property type="match status" value="1"/>
</dbReference>
<dbReference type="EMBL" id="CP020953">
    <property type="protein sequence ID" value="AWI07723.1"/>
    <property type="molecule type" value="Genomic_DNA"/>
</dbReference>
<evidence type="ECO:0000259" key="2">
    <source>
        <dbReference type="Pfam" id="PF07670"/>
    </source>
</evidence>
<dbReference type="AlphaFoldDB" id="A0A2U8DYA9"/>
<evidence type="ECO:0000256" key="1">
    <source>
        <dbReference type="SAM" id="Phobius"/>
    </source>
</evidence>
<dbReference type="OrthoDB" id="9805623at2"/>
<keyword evidence="1" id="KW-0472">Membrane</keyword>
<feature type="transmembrane region" description="Helical" evidence="1">
    <location>
        <begin position="114"/>
        <end position="135"/>
    </location>
</feature>
<feature type="transmembrane region" description="Helical" evidence="1">
    <location>
        <begin position="38"/>
        <end position="59"/>
    </location>
</feature>
<feature type="transmembrane region" description="Helical" evidence="1">
    <location>
        <begin position="147"/>
        <end position="170"/>
    </location>
</feature>
<name>A0A2U8DYA9_9CLOT</name>
<keyword evidence="1" id="KW-0812">Transmembrane</keyword>
<dbReference type="PANTHER" id="PTHR35793:SF2">
    <property type="entry name" value="INNER MEMBRANE PROTEIN YJIG"/>
    <property type="match status" value="1"/>
</dbReference>
<feature type="domain" description="Nucleoside transporter/FeoB GTPase Gate" evidence="2">
    <location>
        <begin position="45"/>
        <end position="136"/>
    </location>
</feature>
<keyword evidence="1" id="KW-1133">Transmembrane helix</keyword>
<dbReference type="Pfam" id="PF07670">
    <property type="entry name" value="Gate"/>
    <property type="match status" value="1"/>
</dbReference>
<accession>A0A2U8DYA9</accession>
<sequence>MKGELKMSQQASIQQNSDKVIVKKGVIEAFMEGSKKGFYIGVEIITPAMVLGYVIIQFCQLTGLMDIIGKLLSPIMVIFGLPGQAMIALIAAFFAKAAGAAATANLYATGVINAKQATILFPATIVMGTLVSNYVRNVIVSKVNKKWHTLLLLIPIIDAVMVMLLVRAILSFI</sequence>
<dbReference type="InterPro" id="IPR052549">
    <property type="entry name" value="SpmB"/>
</dbReference>